<keyword evidence="8" id="KW-0175">Coiled coil</keyword>
<evidence type="ECO:0000313" key="9">
    <source>
        <dbReference type="EMBL" id="SUC15083.1"/>
    </source>
</evidence>
<dbReference type="SUPFAM" id="SSF56954">
    <property type="entry name" value="Outer membrane efflux proteins (OEP)"/>
    <property type="match status" value="1"/>
</dbReference>
<evidence type="ECO:0000256" key="1">
    <source>
        <dbReference type="ARBA" id="ARBA00004442"/>
    </source>
</evidence>
<dbReference type="EMBL" id="UGTW01000001">
    <property type="protein sequence ID" value="SUC15083.1"/>
    <property type="molecule type" value="Genomic_DNA"/>
</dbReference>
<evidence type="ECO:0000256" key="6">
    <source>
        <dbReference type="ARBA" id="ARBA00023136"/>
    </source>
</evidence>
<evidence type="ECO:0000256" key="2">
    <source>
        <dbReference type="ARBA" id="ARBA00007613"/>
    </source>
</evidence>
<evidence type="ECO:0000256" key="7">
    <source>
        <dbReference type="ARBA" id="ARBA00023237"/>
    </source>
</evidence>
<evidence type="ECO:0000256" key="3">
    <source>
        <dbReference type="ARBA" id="ARBA00022448"/>
    </source>
</evidence>
<sequence length="417" mass="47565">MFSINKLKIITIIIFGGVFFNSHANSLKYILNNSLNNAPELLEAKADVDIAVARVNQAQAQHFPILSVTGNKLLGQYHRDSRDYDDNNFIPGLHGELNLYSFGGIESDVERNEKEQLYYQFKYSETKENIAYTISNLYLKALLAKESITVKKRSLDRHNKIIAELNVIARNDEGRISEYVQAEARKILVEQDINHYEKELMTTLSTLSKYTGFPVGESDLVNPFEGMTVSDMYREFTAENNNKNPAYLVSQADIDAKKMGVKVENKKQLPRVNLTGNITKDDRQIGIDVTWDIINFSSLYSVDEKVSQLNAAQQRMDRVIRDIEEARRLSVINIQKSTQKLKILDAQILSSTKVVDFYQLQFNVARRSLLDVLNAEKELSDVELSYATTLNDLRQGMLDYLYAQGTLSHWALNSLTH</sequence>
<name>A0A379F6Z9_PROVU</name>
<dbReference type="GO" id="GO:0015288">
    <property type="term" value="F:porin activity"/>
    <property type="evidence" value="ECO:0007669"/>
    <property type="project" value="TreeGrafter"/>
</dbReference>
<keyword evidence="3" id="KW-0813">Transport</keyword>
<dbReference type="InterPro" id="IPR003423">
    <property type="entry name" value="OMP_efflux"/>
</dbReference>
<organism evidence="9 10">
    <name type="scientific">Proteus vulgaris</name>
    <dbReference type="NCBI Taxonomy" id="585"/>
    <lineage>
        <taxon>Bacteria</taxon>
        <taxon>Pseudomonadati</taxon>
        <taxon>Pseudomonadota</taxon>
        <taxon>Gammaproteobacteria</taxon>
        <taxon>Enterobacterales</taxon>
        <taxon>Morganellaceae</taxon>
        <taxon>Proteus</taxon>
    </lineage>
</organism>
<comment type="similarity">
    <text evidence="2">Belongs to the outer membrane factor (OMF) (TC 1.B.17) family.</text>
</comment>
<keyword evidence="7" id="KW-0998">Cell outer membrane</keyword>
<gene>
    <name evidence="9" type="ORF">NCTC10376_00921</name>
</gene>
<dbReference type="GO" id="GO:1990281">
    <property type="term" value="C:efflux pump complex"/>
    <property type="evidence" value="ECO:0007669"/>
    <property type="project" value="TreeGrafter"/>
</dbReference>
<dbReference type="OrthoDB" id="8600604at2"/>
<dbReference type="Gene3D" id="1.20.1600.10">
    <property type="entry name" value="Outer membrane efflux proteins (OEP)"/>
    <property type="match status" value="1"/>
</dbReference>
<dbReference type="RefSeq" id="WP_036932655.1">
    <property type="nucleotide sequence ID" value="NZ_CAXOHZ010000002.1"/>
</dbReference>
<dbReference type="Pfam" id="PF02321">
    <property type="entry name" value="OEP"/>
    <property type="match status" value="2"/>
</dbReference>
<evidence type="ECO:0000256" key="8">
    <source>
        <dbReference type="SAM" id="Coils"/>
    </source>
</evidence>
<dbReference type="PANTHER" id="PTHR30026:SF20">
    <property type="entry name" value="OUTER MEMBRANE PROTEIN TOLC"/>
    <property type="match status" value="1"/>
</dbReference>
<evidence type="ECO:0000256" key="5">
    <source>
        <dbReference type="ARBA" id="ARBA00022692"/>
    </source>
</evidence>
<keyword evidence="6" id="KW-0472">Membrane</keyword>
<dbReference type="AlphaFoldDB" id="A0A379F6Z9"/>
<keyword evidence="5" id="KW-0812">Transmembrane</keyword>
<dbReference type="GO" id="GO:0015562">
    <property type="term" value="F:efflux transmembrane transporter activity"/>
    <property type="evidence" value="ECO:0007669"/>
    <property type="project" value="InterPro"/>
</dbReference>
<accession>A0A379F6Z9</accession>
<dbReference type="PANTHER" id="PTHR30026">
    <property type="entry name" value="OUTER MEMBRANE PROTEIN TOLC"/>
    <property type="match status" value="1"/>
</dbReference>
<comment type="subcellular location">
    <subcellularLocation>
        <location evidence="1">Cell outer membrane</location>
    </subcellularLocation>
</comment>
<feature type="coiled-coil region" evidence="8">
    <location>
        <begin position="302"/>
        <end position="329"/>
    </location>
</feature>
<keyword evidence="4" id="KW-1134">Transmembrane beta strand</keyword>
<dbReference type="Proteomes" id="UP000254331">
    <property type="component" value="Unassembled WGS sequence"/>
</dbReference>
<reference evidence="9 10" key="1">
    <citation type="submission" date="2018-06" db="EMBL/GenBank/DDBJ databases">
        <authorList>
            <consortium name="Pathogen Informatics"/>
            <person name="Doyle S."/>
        </authorList>
    </citation>
    <scope>NUCLEOTIDE SEQUENCE [LARGE SCALE GENOMIC DNA]</scope>
    <source>
        <strain evidence="9 10">NCTC10376</strain>
    </source>
</reference>
<evidence type="ECO:0000256" key="4">
    <source>
        <dbReference type="ARBA" id="ARBA00022452"/>
    </source>
</evidence>
<dbReference type="InterPro" id="IPR051906">
    <property type="entry name" value="TolC-like"/>
</dbReference>
<evidence type="ECO:0000313" key="10">
    <source>
        <dbReference type="Proteomes" id="UP000254331"/>
    </source>
</evidence>
<dbReference type="GO" id="GO:0009279">
    <property type="term" value="C:cell outer membrane"/>
    <property type="evidence" value="ECO:0007669"/>
    <property type="project" value="UniProtKB-SubCell"/>
</dbReference>
<protein>
    <submittedName>
        <fullName evidence="9">Outer membrane channel protein</fullName>
    </submittedName>
</protein>
<dbReference type="GeneID" id="93395241"/>
<proteinExistence type="inferred from homology"/>